<evidence type="ECO:0000313" key="7">
    <source>
        <dbReference type="Proteomes" id="UP000027192"/>
    </source>
</evidence>
<organism evidence="6 7">
    <name type="scientific">Photobacterium galatheae</name>
    <dbReference type="NCBI Taxonomy" id="1654360"/>
    <lineage>
        <taxon>Bacteria</taxon>
        <taxon>Pseudomonadati</taxon>
        <taxon>Pseudomonadota</taxon>
        <taxon>Gammaproteobacteria</taxon>
        <taxon>Vibrionales</taxon>
        <taxon>Vibrionaceae</taxon>
        <taxon>Photobacterium</taxon>
    </lineage>
</organism>
<dbReference type="STRING" id="1654360.EA58_03135"/>
<evidence type="ECO:0000256" key="3">
    <source>
        <dbReference type="ARBA" id="ARBA00023136"/>
    </source>
</evidence>
<dbReference type="InterPro" id="IPR033900">
    <property type="entry name" value="Gram_neg_porin_domain"/>
</dbReference>
<dbReference type="RefSeq" id="WP_036748753.1">
    <property type="nucleotide sequence ID" value="NZ_JAGSGC010000002.1"/>
</dbReference>
<accession>A0A066RSA9</accession>
<dbReference type="Proteomes" id="UP000027192">
    <property type="component" value="Unassembled WGS sequence"/>
</dbReference>
<dbReference type="GO" id="GO:0009279">
    <property type="term" value="C:cell outer membrane"/>
    <property type="evidence" value="ECO:0007669"/>
    <property type="project" value="UniProtKB-SubCell"/>
</dbReference>
<reference evidence="6 7" key="1">
    <citation type="submission" date="2014-04" db="EMBL/GenBank/DDBJ databases">
        <title>Draft genome sequence of Photobacterium halotolerans S2753: a solonamide, ngercheumicin and holomycin producer.</title>
        <authorList>
            <person name="Machado H.R."/>
            <person name="Gram L."/>
        </authorList>
    </citation>
    <scope>NUCLEOTIDE SEQUENCE [LARGE SCALE GENOMIC DNA]</scope>
    <source>
        <strain evidence="6 7">S2753</strain>
    </source>
</reference>
<dbReference type="InterPro" id="IPR050298">
    <property type="entry name" value="Gram-neg_bact_OMP"/>
</dbReference>
<comment type="subcellular location">
    <subcellularLocation>
        <location evidence="1">Cell outer membrane</location>
        <topology evidence="1">Multi-pass membrane protein</topology>
    </subcellularLocation>
</comment>
<keyword evidence="7" id="KW-1185">Reference proteome</keyword>
<comment type="caution">
    <text evidence="6">The sequence shown here is derived from an EMBL/GenBank/DDBJ whole genome shotgun (WGS) entry which is preliminary data.</text>
</comment>
<gene>
    <name evidence="6" type="ORF">EA58_03135</name>
</gene>
<evidence type="ECO:0000256" key="2">
    <source>
        <dbReference type="ARBA" id="ARBA00022729"/>
    </source>
</evidence>
<sequence length="321" mass="34480">MKKTLIALSVLVAAGSANASVNLLDQDGVIVDLSGSAEVQLYQELVKKSEDKDPTIRLDDGDITLNTTIPVGNNLNAVAGLSLDLSNTDLEGNTNDFFVDELYAGFQGEFGTLTFGRQYLISDDAGIGKDYEMGLGQLDLGKTQGSEVAKYVYDNGQFYFGTSYDVNQDNNGGIWDARLGARFAGLDVRGYYYTSEDVKNKDLNPAGLGNEVDGYNIEAEYVFGAFAFAGSYGNVDVTDGLTKASGDVDLIEVAGSYTMGKNTFALGYVRADSDGDTTDDVYANVTHQLHSNVKVYAELGWADGDNTDYDLGYVAGMEVLF</sequence>
<feature type="domain" description="Porin" evidence="5">
    <location>
        <begin position="7"/>
        <end position="306"/>
    </location>
</feature>
<keyword evidence="3" id="KW-0472">Membrane</keyword>
<dbReference type="GO" id="GO:0015288">
    <property type="term" value="F:porin activity"/>
    <property type="evidence" value="ECO:0007669"/>
    <property type="project" value="InterPro"/>
</dbReference>
<dbReference type="AlphaFoldDB" id="A0A066RSA9"/>
<dbReference type="OrthoDB" id="6213950at2"/>
<keyword evidence="2 4" id="KW-0732">Signal</keyword>
<evidence type="ECO:0000256" key="4">
    <source>
        <dbReference type="SAM" id="SignalP"/>
    </source>
</evidence>
<feature type="chain" id="PRO_5001626008" evidence="4">
    <location>
        <begin position="20"/>
        <end position="321"/>
    </location>
</feature>
<dbReference type="InterPro" id="IPR023614">
    <property type="entry name" value="Porin_dom_sf"/>
</dbReference>
<dbReference type="SUPFAM" id="SSF56935">
    <property type="entry name" value="Porins"/>
    <property type="match status" value="1"/>
</dbReference>
<dbReference type="PANTHER" id="PTHR34501:SF2">
    <property type="entry name" value="OUTER MEMBRANE PORIN F-RELATED"/>
    <property type="match status" value="1"/>
</dbReference>
<dbReference type="Pfam" id="PF13609">
    <property type="entry name" value="Porin_4"/>
    <property type="match status" value="1"/>
</dbReference>
<name>A0A066RSA9_9GAMM</name>
<evidence type="ECO:0000313" key="6">
    <source>
        <dbReference type="EMBL" id="KDM93199.1"/>
    </source>
</evidence>
<feature type="signal peptide" evidence="4">
    <location>
        <begin position="1"/>
        <end position="19"/>
    </location>
</feature>
<proteinExistence type="predicted"/>
<dbReference type="CDD" id="cd00342">
    <property type="entry name" value="gram_neg_porins"/>
    <property type="match status" value="1"/>
</dbReference>
<dbReference type="EMBL" id="JMIB01000004">
    <property type="protein sequence ID" value="KDM93199.1"/>
    <property type="molecule type" value="Genomic_DNA"/>
</dbReference>
<evidence type="ECO:0000259" key="5">
    <source>
        <dbReference type="Pfam" id="PF13609"/>
    </source>
</evidence>
<dbReference type="PANTHER" id="PTHR34501">
    <property type="entry name" value="PROTEIN YDDL-RELATED"/>
    <property type="match status" value="1"/>
</dbReference>
<dbReference type="Gene3D" id="2.40.160.10">
    <property type="entry name" value="Porin"/>
    <property type="match status" value="1"/>
</dbReference>
<protein>
    <submittedName>
        <fullName evidence="6">Porin</fullName>
    </submittedName>
</protein>
<evidence type="ECO:0000256" key="1">
    <source>
        <dbReference type="ARBA" id="ARBA00004571"/>
    </source>
</evidence>